<accession>A0ACC2AG30</accession>
<protein>
    <submittedName>
        <fullName evidence="1">Uncharacterized protein</fullName>
    </submittedName>
</protein>
<evidence type="ECO:0000313" key="2">
    <source>
        <dbReference type="Proteomes" id="UP001162992"/>
    </source>
</evidence>
<organism evidence="1 2">
    <name type="scientific">Diphasiastrum complanatum</name>
    <name type="common">Issler's clubmoss</name>
    <name type="synonym">Lycopodium complanatum</name>
    <dbReference type="NCBI Taxonomy" id="34168"/>
    <lineage>
        <taxon>Eukaryota</taxon>
        <taxon>Viridiplantae</taxon>
        <taxon>Streptophyta</taxon>
        <taxon>Embryophyta</taxon>
        <taxon>Tracheophyta</taxon>
        <taxon>Lycopodiopsida</taxon>
        <taxon>Lycopodiales</taxon>
        <taxon>Lycopodiaceae</taxon>
        <taxon>Lycopodioideae</taxon>
        <taxon>Diphasiastrum</taxon>
    </lineage>
</organism>
<proteinExistence type="predicted"/>
<dbReference type="EMBL" id="CM055113">
    <property type="protein sequence ID" value="KAJ7515859.1"/>
    <property type="molecule type" value="Genomic_DNA"/>
</dbReference>
<reference evidence="2" key="1">
    <citation type="journal article" date="2024" name="Proc. Natl. Acad. Sci. U.S.A.">
        <title>Extraordinary preservation of gene collinearity over three hundred million years revealed in homosporous lycophytes.</title>
        <authorList>
            <person name="Li C."/>
            <person name="Wickell D."/>
            <person name="Kuo L.Y."/>
            <person name="Chen X."/>
            <person name="Nie B."/>
            <person name="Liao X."/>
            <person name="Peng D."/>
            <person name="Ji J."/>
            <person name="Jenkins J."/>
            <person name="Williams M."/>
            <person name="Shu S."/>
            <person name="Plott C."/>
            <person name="Barry K."/>
            <person name="Rajasekar S."/>
            <person name="Grimwood J."/>
            <person name="Han X."/>
            <person name="Sun S."/>
            <person name="Hou Z."/>
            <person name="He W."/>
            <person name="Dai G."/>
            <person name="Sun C."/>
            <person name="Schmutz J."/>
            <person name="Leebens-Mack J.H."/>
            <person name="Li F.W."/>
            <person name="Wang L."/>
        </authorList>
    </citation>
    <scope>NUCLEOTIDE SEQUENCE [LARGE SCALE GENOMIC DNA]</scope>
    <source>
        <strain evidence="2">cv. PW_Plant_1</strain>
    </source>
</reference>
<name>A0ACC2AG30_DIPCM</name>
<gene>
    <name evidence="1" type="ORF">O6H91_22G031900</name>
</gene>
<keyword evidence="2" id="KW-1185">Reference proteome</keyword>
<dbReference type="Proteomes" id="UP001162992">
    <property type="component" value="Chromosome 22"/>
</dbReference>
<comment type="caution">
    <text evidence="1">The sequence shown here is derived from an EMBL/GenBank/DDBJ whole genome shotgun (WGS) entry which is preliminary data.</text>
</comment>
<evidence type="ECO:0000313" key="1">
    <source>
        <dbReference type="EMBL" id="KAJ7515859.1"/>
    </source>
</evidence>
<sequence length="643" mass="71365">MAQVDFWSCKHLPSGLDENVLDQVFMMDDSEVPLVSLSGPLSHAHHQCDGGKRAKVKDLKGLFQRSCRKVGRNISGTVAVLSQVIATESSSKQALKEEWRKVAWSLVIKTLMQQHPGSQLPERLISSVRNHFDSLPASYARAEFSSEQVFLHIRLLDQARLERSNFAVFVQEQQCGPSRFSNASQSSSNMSSPSSSASWDDEGQTIVEAVLTFACSASVSKSAVVSAFKQVGITIKHFQLFEQKALSLGIVAVQGSRENIQHEQLQGLVRTAVQKSKSVKLNLSFRSREKSGHVRMAYTERKTAVEPNKEPDPNNRDLDVEMHRLSYSSTVNPSFKLTFLDNIQVLIDEKQGIISGREELQPWLLDIAKIDVGEPLVEGSGRATYFGMYDGCKVTVKQLNTCKATSSVVEVELRREILDLDSYPHKNILPVLGVFVDNRNRICAVNKFMEGRSLRELIQKRSVALPNMVKLAVGIAEGMQFLHHHGIVHRDLNSENIFIDSCGSAIISVLNVAQFTPEDGRMEYEMGHNHSVAPEVLRAASGRVAVSPKSDVYSFGIVLWEMLTPETPYAGYSPVQAAVAVTMHGLRPTISADCYPPLRYLIQHCWASNPSDRPTFTAILEILHLATKDLFRSTMTKAEGGQS</sequence>